<feature type="domain" description="N-acetyltransferase" evidence="1">
    <location>
        <begin position="41"/>
        <end position="183"/>
    </location>
</feature>
<name>A0A2R4LY15_9RHOB</name>
<reference evidence="2 3" key="1">
    <citation type="submission" date="2018-03" db="EMBL/GenBank/DDBJ databases">
        <title>The Complete Genome of Celeribacter baekdonensis strain LH4, a Thiosulfate-Oxidizing Alphaproteobacterium Isolated from Gulf of Mexico Continental Slope Sediments.</title>
        <authorList>
            <person name="Flood B.E."/>
            <person name="Bailey J.V."/>
            <person name="Leprich D."/>
        </authorList>
    </citation>
    <scope>NUCLEOTIDE SEQUENCE [LARGE SCALE GENOMIC DNA]</scope>
    <source>
        <strain evidence="2 3">LH4</strain>
        <plasmid evidence="3">Plasmid pcblh4a</plasmid>
    </source>
</reference>
<dbReference type="KEGG" id="cbak:DA792_01145"/>
<gene>
    <name evidence="2" type="ORF">DA792_01145</name>
</gene>
<evidence type="ECO:0000313" key="3">
    <source>
        <dbReference type="Proteomes" id="UP000241447"/>
    </source>
</evidence>
<geneLocation type="plasmid" evidence="3">
    <name>pcblh4a</name>
</geneLocation>
<accession>A0A2R4LY15</accession>
<dbReference type="SUPFAM" id="SSF55729">
    <property type="entry name" value="Acyl-CoA N-acyltransferases (Nat)"/>
    <property type="match status" value="1"/>
</dbReference>
<keyword evidence="2" id="KW-0614">Plasmid</keyword>
<protein>
    <recommendedName>
        <fullName evidence="1">N-acetyltransferase domain-containing protein</fullName>
    </recommendedName>
</protein>
<organism evidence="2 3">
    <name type="scientific">Celeribacter baekdonensis</name>
    <dbReference type="NCBI Taxonomy" id="875171"/>
    <lineage>
        <taxon>Bacteria</taxon>
        <taxon>Pseudomonadati</taxon>
        <taxon>Pseudomonadota</taxon>
        <taxon>Alphaproteobacteria</taxon>
        <taxon>Rhodobacterales</taxon>
        <taxon>Roseobacteraceae</taxon>
        <taxon>Celeribacter</taxon>
    </lineage>
</organism>
<proteinExistence type="predicted"/>
<dbReference type="Pfam" id="PF13302">
    <property type="entry name" value="Acetyltransf_3"/>
    <property type="match status" value="1"/>
</dbReference>
<dbReference type="PROSITE" id="PS51186">
    <property type="entry name" value="GNAT"/>
    <property type="match status" value="1"/>
</dbReference>
<dbReference type="PANTHER" id="PTHR43328:SF1">
    <property type="entry name" value="N-ACETYLTRANSFERASE DOMAIN-CONTAINING PROTEIN"/>
    <property type="match status" value="1"/>
</dbReference>
<dbReference type="InterPro" id="IPR000182">
    <property type="entry name" value="GNAT_dom"/>
</dbReference>
<dbReference type="EMBL" id="CP028472">
    <property type="protein sequence ID" value="AVW89824.1"/>
    <property type="molecule type" value="Genomic_DNA"/>
</dbReference>
<dbReference type="Proteomes" id="UP000241447">
    <property type="component" value="Plasmid pCBLh4a"/>
</dbReference>
<dbReference type="AlphaFoldDB" id="A0A2R4LY15"/>
<dbReference type="GO" id="GO:0016747">
    <property type="term" value="F:acyltransferase activity, transferring groups other than amino-acyl groups"/>
    <property type="evidence" value="ECO:0007669"/>
    <property type="project" value="InterPro"/>
</dbReference>
<dbReference type="Gene3D" id="3.40.630.30">
    <property type="match status" value="1"/>
</dbReference>
<sequence>MIRAVLGLSQANSESPMTRFSTDQAPQDFVLRQVQKKDLPTLIQQLNDPRIAPWLAALPQPFGPSDVDALLAHGQHPDEHLFIVEHGGAVAGCLCIGASLWYWLDPAFWGRGLMHQALERAVTAHFAALAPPLSATCHTDNAASQTLLTRLGFSPAPTLRKMFFQSTQSAELCRDFVMTPEQWHLLHPPLIALNDVCLRPAEQKDAVTLVRMLPHAGSPIWPAPETIRAFIETHRFRGPPRGLFVILDAHRRSLGMALLTENTPALRFLSEEDATRHQDQISAALAQGIGAVQSFKCE</sequence>
<evidence type="ECO:0000259" key="1">
    <source>
        <dbReference type="PROSITE" id="PS51186"/>
    </source>
</evidence>
<evidence type="ECO:0000313" key="2">
    <source>
        <dbReference type="EMBL" id="AVW89824.1"/>
    </source>
</evidence>
<dbReference type="InterPro" id="IPR016181">
    <property type="entry name" value="Acyl_CoA_acyltransferase"/>
</dbReference>
<dbReference type="PANTHER" id="PTHR43328">
    <property type="entry name" value="ACETYLTRANSFERASE-RELATED"/>
    <property type="match status" value="1"/>
</dbReference>